<dbReference type="Proteomes" id="UP000224902">
    <property type="component" value="Segment"/>
</dbReference>
<sequence length="138" mass="14833">MALTNGKLKSIFALKVGAVDYTGDVTQFEVTSDEADQDAMTFAEYNAGTNRAWTLTVTAAWDGGSQGSLHAYLWDNAGTTADFDIQPVGGVVSATKPKYTGQVRLPQRPDINVEAGNESTFEYEFEIIGEPNKVTSAT</sequence>
<proteinExistence type="predicted"/>
<keyword evidence="2" id="KW-1185">Reference proteome</keyword>
<reference evidence="2" key="1">
    <citation type="submission" date="2016-08" db="EMBL/GenBank/DDBJ databases">
        <authorList>
            <person name="Seilhamer J.J."/>
        </authorList>
    </citation>
    <scope>NUCLEOTIDE SEQUENCE [LARGE SCALE GENOMIC DNA]</scope>
</reference>
<protein>
    <submittedName>
        <fullName evidence="1">Major tail protein</fullName>
    </submittedName>
</protein>
<name>A0A1I9SA66_9CAUD</name>
<accession>A0A1I9SA66</accession>
<dbReference type="EMBL" id="KX774321">
    <property type="protein sequence ID" value="AOZ63672.1"/>
    <property type="molecule type" value="Genomic_DNA"/>
</dbReference>
<evidence type="ECO:0000313" key="2">
    <source>
        <dbReference type="Proteomes" id="UP000224902"/>
    </source>
</evidence>
<evidence type="ECO:0000313" key="1">
    <source>
        <dbReference type="EMBL" id="AOZ63672.1"/>
    </source>
</evidence>
<organism evidence="1 2">
    <name type="scientific">Rhodococcus phage Weasels2</name>
    <dbReference type="NCBI Taxonomy" id="1897437"/>
    <lineage>
        <taxon>Viruses</taxon>
        <taxon>Duplodnaviria</taxon>
        <taxon>Heunggongvirae</taxon>
        <taxon>Uroviricota</taxon>
        <taxon>Caudoviricetes</taxon>
        <taxon>Weaselvirus</taxon>
        <taxon>Weaselvirus weasel</taxon>
    </lineage>
</organism>
<gene>
    <name evidence="1" type="ORF">SEA_WEASELS2_83</name>
</gene>